<dbReference type="EMBL" id="JAAAUQ010000109">
    <property type="protein sequence ID" value="KAF9154582.1"/>
    <property type="molecule type" value="Genomic_DNA"/>
</dbReference>
<keyword evidence="3" id="KW-1185">Reference proteome</keyword>
<accession>A0A9P5S410</accession>
<sequence length="72" mass="7751">MTGRRLFAPSVFYLAVIAAVLVLQVLSVVQSAPVALSPLGAHIQSEPTGQEQVLVKRISCYFGTCDSHMKGY</sequence>
<name>A0A9P5S410_9FUNG</name>
<protein>
    <submittedName>
        <fullName evidence="2">Uncharacterized protein</fullName>
    </submittedName>
</protein>
<organism evidence="2 3">
    <name type="scientific">Linnemannia schmuckeri</name>
    <dbReference type="NCBI Taxonomy" id="64567"/>
    <lineage>
        <taxon>Eukaryota</taxon>
        <taxon>Fungi</taxon>
        <taxon>Fungi incertae sedis</taxon>
        <taxon>Mucoromycota</taxon>
        <taxon>Mortierellomycotina</taxon>
        <taxon>Mortierellomycetes</taxon>
        <taxon>Mortierellales</taxon>
        <taxon>Mortierellaceae</taxon>
        <taxon>Linnemannia</taxon>
    </lineage>
</organism>
<feature type="signal peptide" evidence="1">
    <location>
        <begin position="1"/>
        <end position="31"/>
    </location>
</feature>
<keyword evidence="1" id="KW-0732">Signal</keyword>
<feature type="chain" id="PRO_5040503283" evidence="1">
    <location>
        <begin position="32"/>
        <end position="72"/>
    </location>
</feature>
<evidence type="ECO:0000313" key="2">
    <source>
        <dbReference type="EMBL" id="KAF9154582.1"/>
    </source>
</evidence>
<reference evidence="2" key="1">
    <citation type="journal article" date="2020" name="Fungal Divers.">
        <title>Resolving the Mortierellaceae phylogeny through synthesis of multi-gene phylogenetics and phylogenomics.</title>
        <authorList>
            <person name="Vandepol N."/>
            <person name="Liber J."/>
            <person name="Desiro A."/>
            <person name="Na H."/>
            <person name="Kennedy M."/>
            <person name="Barry K."/>
            <person name="Grigoriev I.V."/>
            <person name="Miller A.N."/>
            <person name="O'Donnell K."/>
            <person name="Stajich J.E."/>
            <person name="Bonito G."/>
        </authorList>
    </citation>
    <scope>NUCLEOTIDE SEQUENCE</scope>
    <source>
        <strain evidence="2">NRRL 6426</strain>
    </source>
</reference>
<proteinExistence type="predicted"/>
<comment type="caution">
    <text evidence="2">The sequence shown here is derived from an EMBL/GenBank/DDBJ whole genome shotgun (WGS) entry which is preliminary data.</text>
</comment>
<dbReference type="AlphaFoldDB" id="A0A9P5S410"/>
<dbReference type="Proteomes" id="UP000748756">
    <property type="component" value="Unassembled WGS sequence"/>
</dbReference>
<evidence type="ECO:0000313" key="3">
    <source>
        <dbReference type="Proteomes" id="UP000748756"/>
    </source>
</evidence>
<gene>
    <name evidence="2" type="ORF">BG015_000565</name>
</gene>
<evidence type="ECO:0000256" key="1">
    <source>
        <dbReference type="SAM" id="SignalP"/>
    </source>
</evidence>